<dbReference type="PROSITE" id="PS50950">
    <property type="entry name" value="ZF_THAP"/>
    <property type="match status" value="1"/>
</dbReference>
<dbReference type="GO" id="GO:0003677">
    <property type="term" value="F:DNA binding"/>
    <property type="evidence" value="ECO:0007669"/>
    <property type="project" value="UniProtKB-UniRule"/>
</dbReference>
<dbReference type="Pfam" id="PF05485">
    <property type="entry name" value="THAP"/>
    <property type="match status" value="1"/>
</dbReference>
<name>A0A7T8H1Y4_CALRO</name>
<dbReference type="InterPro" id="IPR011333">
    <property type="entry name" value="SKP1/BTB/POZ_sf"/>
</dbReference>
<keyword evidence="1" id="KW-0479">Metal-binding</keyword>
<dbReference type="Pfam" id="PF00651">
    <property type="entry name" value="BTB"/>
    <property type="match status" value="1"/>
</dbReference>
<evidence type="ECO:0000313" key="7">
    <source>
        <dbReference type="EMBL" id="QQP41646.1"/>
    </source>
</evidence>
<feature type="domain" description="THAP-type" evidence="6">
    <location>
        <begin position="19"/>
        <end position="105"/>
    </location>
</feature>
<keyword evidence="8" id="KW-1185">Reference proteome</keyword>
<evidence type="ECO:0000256" key="2">
    <source>
        <dbReference type="ARBA" id="ARBA00022771"/>
    </source>
</evidence>
<accession>A0A7T8H1Y4</accession>
<evidence type="ECO:0000256" key="3">
    <source>
        <dbReference type="ARBA" id="ARBA00022833"/>
    </source>
</evidence>
<proteinExistence type="predicted"/>
<keyword evidence="2 5" id="KW-0863">Zinc-finger</keyword>
<dbReference type="OrthoDB" id="6485376at2759"/>
<dbReference type="AlphaFoldDB" id="A0A7T8H1Y4"/>
<sequence length="200" mass="22964">ELELYSQNDPPPKQLAESKEISCCVVGCFNTSSKNKSLEFFPFPPCGPRYNAWLSLIRRSDPESQLWNPEPESRICAVHFYKKGVNVFHSSGEDIQDHSYAPVFFPHNLCEDAEMPSSVSPDEHYDDKMTLSYPSWMDEISDFILDCQEERKFTDVIISNGSRSFEAHRIILMSALPMLKKALLDLEYSDEMDKTLILIP</sequence>
<organism evidence="7 8">
    <name type="scientific">Caligus rogercresseyi</name>
    <name type="common">Sea louse</name>
    <dbReference type="NCBI Taxonomy" id="217165"/>
    <lineage>
        <taxon>Eukaryota</taxon>
        <taxon>Metazoa</taxon>
        <taxon>Ecdysozoa</taxon>
        <taxon>Arthropoda</taxon>
        <taxon>Crustacea</taxon>
        <taxon>Multicrustacea</taxon>
        <taxon>Hexanauplia</taxon>
        <taxon>Copepoda</taxon>
        <taxon>Siphonostomatoida</taxon>
        <taxon>Caligidae</taxon>
        <taxon>Caligus</taxon>
    </lineage>
</organism>
<dbReference type="Proteomes" id="UP000595437">
    <property type="component" value="Chromosome 11"/>
</dbReference>
<dbReference type="SUPFAM" id="SSF54695">
    <property type="entry name" value="POZ domain"/>
    <property type="match status" value="1"/>
</dbReference>
<dbReference type="SMART" id="SM00980">
    <property type="entry name" value="THAP"/>
    <property type="match status" value="1"/>
</dbReference>
<dbReference type="InterPro" id="IPR006612">
    <property type="entry name" value="THAP_Znf"/>
</dbReference>
<evidence type="ECO:0000259" key="6">
    <source>
        <dbReference type="PROSITE" id="PS50950"/>
    </source>
</evidence>
<evidence type="ECO:0000313" key="8">
    <source>
        <dbReference type="Proteomes" id="UP000595437"/>
    </source>
</evidence>
<dbReference type="SUPFAM" id="SSF57716">
    <property type="entry name" value="Glucocorticoid receptor-like (DNA-binding domain)"/>
    <property type="match status" value="1"/>
</dbReference>
<dbReference type="InterPro" id="IPR000210">
    <property type="entry name" value="BTB/POZ_dom"/>
</dbReference>
<evidence type="ECO:0000256" key="1">
    <source>
        <dbReference type="ARBA" id="ARBA00022723"/>
    </source>
</evidence>
<protein>
    <recommendedName>
        <fullName evidence="6">THAP-type domain-containing protein</fullName>
    </recommendedName>
</protein>
<dbReference type="Gene3D" id="3.30.710.10">
    <property type="entry name" value="Potassium Channel Kv1.1, Chain A"/>
    <property type="match status" value="1"/>
</dbReference>
<keyword evidence="3" id="KW-0862">Zinc</keyword>
<gene>
    <name evidence="7" type="ORF">FKW44_016080</name>
</gene>
<feature type="non-terminal residue" evidence="7">
    <location>
        <position position="200"/>
    </location>
</feature>
<dbReference type="EMBL" id="CP045900">
    <property type="protein sequence ID" value="QQP41646.1"/>
    <property type="molecule type" value="Genomic_DNA"/>
</dbReference>
<evidence type="ECO:0000256" key="4">
    <source>
        <dbReference type="ARBA" id="ARBA00023125"/>
    </source>
</evidence>
<keyword evidence="4 5" id="KW-0238">DNA-binding</keyword>
<reference evidence="8" key="1">
    <citation type="submission" date="2021-01" db="EMBL/GenBank/DDBJ databases">
        <title>Caligus Genome Assembly.</title>
        <authorList>
            <person name="Gallardo-Escarate C."/>
        </authorList>
    </citation>
    <scope>NUCLEOTIDE SEQUENCE [LARGE SCALE GENOMIC DNA]</scope>
</reference>
<dbReference type="GO" id="GO:0008270">
    <property type="term" value="F:zinc ion binding"/>
    <property type="evidence" value="ECO:0007669"/>
    <property type="project" value="UniProtKB-KW"/>
</dbReference>
<evidence type="ECO:0000256" key="5">
    <source>
        <dbReference type="PROSITE-ProRule" id="PRU00309"/>
    </source>
</evidence>
<feature type="non-terminal residue" evidence="7">
    <location>
        <position position="1"/>
    </location>
</feature>